<dbReference type="PANTHER" id="PTHR11685">
    <property type="entry name" value="RBR FAMILY RING FINGER AND IBR DOMAIN-CONTAINING"/>
    <property type="match status" value="1"/>
</dbReference>
<protein>
    <recommendedName>
        <fullName evidence="2">RBR-type E3 ubiquitin transferase</fullName>
        <ecNumber evidence="2">2.3.2.31</ecNumber>
    </recommendedName>
</protein>
<keyword evidence="4" id="KW-0479">Metal-binding</keyword>
<evidence type="ECO:0000313" key="14">
    <source>
        <dbReference type="EMBL" id="CAG9534307.1"/>
    </source>
</evidence>
<sequence>MSQKKTLGTVTECTEICDDSISLLGDANLSVLNSSGLLTDVSLFLMKDQTLKLYTVLLVEKECGEVTKNDEKEKGKWINAKPSILNFASLFHARSHRKYKRSSSVIDIASSKGVDEMIQINNDRTLSNANAGSVPQLDSRILQDSCSSSVGEQSQFTNSEDKQSFGVNGSEADFEQTLQNINEESSRFGAVATSDTSSQQTIPQYSPVNTSAPSRKYWECPLCFIRQPLANFPRLSCCNHRSCKSCLVQYLQVEIMESRVQLTCPECNELLHPTDIYSLMVQCPDLIRKYETFALRRVLMMDPDTRWCPAPDCTYAVIATACAACPELRCERPGCGALFCYHCKGPWHASQTCDEARKERGEIYRRTVPQLSAAQESTLKRGDIKACPRCRTYIVKMNDGSCNHMVCAMCSAQFCWLCLREINDLHYLSPTGCTFWGKKPWTRKKKLLCQIGTLIGAPVGIALIAGLAIPGIIFGVPVFVGRKVNQRFAHLTKIRKRCLTAGSVIGSLFVSPVLAVMAVGVGVPIMLAYVYGVVPLSLCRNGGCGVGSDSSKPDQDNFDDDEIWHEVNMRNHEKSPLLNDMERQDGTSVITRISVNSGLSGVQQMPNRLQVQAELCRRRPSIESGINSLGEKCNYEEASTKAMAGSQYNDDKSLQTVCSGQEVVSYCEEVASIVALSGSVVDAKSLTDSASGRIFVTQMHCRERDLSPSSQNAIVCIDPSKSGDERSCGSQQHARQEINTHTREDSLSCGGACKRRGLATSIVSAANGGATSLRVAQTYSNIKCGFITEDASGDDPDDLVLMTDKAIRQPSDTSKDLKQSSSSSIKVHQVMRSPHSSDSADSKADRFHIRAIFDTMKRIVSDDVASESEKETEVQQISNFNFRSVLRRPVHKNVILNNTDTHSHIGACSSSSDQRALSSNSEHSIATNYTKTDCNTDEKNDAENKRRFFSNFFVKH</sequence>
<dbReference type="PROSITE" id="PS51873">
    <property type="entry name" value="TRIAD"/>
    <property type="match status" value="1"/>
</dbReference>
<dbReference type="InterPro" id="IPR002867">
    <property type="entry name" value="IBR_dom"/>
</dbReference>
<dbReference type="AlphaFoldDB" id="A0A8J2MN16"/>
<evidence type="ECO:0000256" key="7">
    <source>
        <dbReference type="ARBA" id="ARBA00022786"/>
    </source>
</evidence>
<comment type="caution">
    <text evidence="14">The sequence shown here is derived from an EMBL/GenBank/DDBJ whole genome shotgun (WGS) entry which is preliminary data.</text>
</comment>
<feature type="transmembrane region" description="Helical" evidence="11">
    <location>
        <begin position="501"/>
        <end position="531"/>
    </location>
</feature>
<keyword evidence="11" id="KW-0812">Transmembrane</keyword>
<dbReference type="GO" id="GO:0061630">
    <property type="term" value="F:ubiquitin protein ligase activity"/>
    <property type="evidence" value="ECO:0007669"/>
    <property type="project" value="UniProtKB-EC"/>
</dbReference>
<evidence type="ECO:0000256" key="11">
    <source>
        <dbReference type="SAM" id="Phobius"/>
    </source>
</evidence>
<dbReference type="CDD" id="cd20338">
    <property type="entry name" value="BRcat_RBR_RNF19"/>
    <property type="match status" value="1"/>
</dbReference>
<evidence type="ECO:0000313" key="15">
    <source>
        <dbReference type="Proteomes" id="UP000746747"/>
    </source>
</evidence>
<dbReference type="EMBL" id="CAKAEH010001301">
    <property type="protein sequence ID" value="CAG9534307.1"/>
    <property type="molecule type" value="Genomic_DNA"/>
</dbReference>
<comment type="catalytic activity">
    <reaction evidence="1">
        <text>[E2 ubiquitin-conjugating enzyme]-S-ubiquitinyl-L-cysteine + [acceptor protein]-L-lysine = [E2 ubiquitin-conjugating enzyme]-L-cysteine + [acceptor protein]-N(6)-ubiquitinyl-L-lysine.</text>
        <dbReference type="EC" id="2.3.2.31"/>
    </reaction>
</comment>
<evidence type="ECO:0000256" key="8">
    <source>
        <dbReference type="ARBA" id="ARBA00022833"/>
    </source>
</evidence>
<keyword evidence="5" id="KW-0677">Repeat</keyword>
<evidence type="ECO:0000256" key="9">
    <source>
        <dbReference type="PROSITE-ProRule" id="PRU00175"/>
    </source>
</evidence>
<keyword evidence="7" id="KW-0833">Ubl conjugation pathway</keyword>
<keyword evidence="11" id="KW-0472">Membrane</keyword>
<evidence type="ECO:0000256" key="10">
    <source>
        <dbReference type="SAM" id="MobiDB-lite"/>
    </source>
</evidence>
<dbReference type="OrthoDB" id="1431934at2759"/>
<keyword evidence="11" id="KW-1133">Transmembrane helix</keyword>
<dbReference type="PROSITE" id="PS50089">
    <property type="entry name" value="ZF_RING_2"/>
    <property type="match status" value="1"/>
</dbReference>
<dbReference type="GO" id="GO:0016567">
    <property type="term" value="P:protein ubiquitination"/>
    <property type="evidence" value="ECO:0007669"/>
    <property type="project" value="InterPro"/>
</dbReference>
<dbReference type="InterPro" id="IPR013083">
    <property type="entry name" value="Znf_RING/FYVE/PHD"/>
</dbReference>
<dbReference type="GO" id="GO:0008270">
    <property type="term" value="F:zinc ion binding"/>
    <property type="evidence" value="ECO:0007669"/>
    <property type="project" value="UniProtKB-KW"/>
</dbReference>
<feature type="region of interest" description="Disordered" evidence="10">
    <location>
        <begin position="722"/>
        <end position="741"/>
    </location>
</feature>
<dbReference type="SMART" id="SM00647">
    <property type="entry name" value="IBR"/>
    <property type="match status" value="2"/>
</dbReference>
<dbReference type="SUPFAM" id="SSF57850">
    <property type="entry name" value="RING/U-box"/>
    <property type="match status" value="3"/>
</dbReference>
<feature type="domain" description="RING-type" evidence="13">
    <location>
        <begin position="216"/>
        <end position="437"/>
    </location>
</feature>
<proteinExistence type="predicted"/>
<dbReference type="InterPro" id="IPR001841">
    <property type="entry name" value="Znf_RING"/>
</dbReference>
<dbReference type="Gene3D" id="1.20.120.1750">
    <property type="match status" value="1"/>
</dbReference>
<evidence type="ECO:0000256" key="2">
    <source>
        <dbReference type="ARBA" id="ARBA00012251"/>
    </source>
</evidence>
<evidence type="ECO:0000256" key="1">
    <source>
        <dbReference type="ARBA" id="ARBA00001798"/>
    </source>
</evidence>
<dbReference type="InterPro" id="IPR031127">
    <property type="entry name" value="E3_UB_ligase_RBR"/>
</dbReference>
<dbReference type="Proteomes" id="UP000746747">
    <property type="component" value="Unassembled WGS sequence"/>
</dbReference>
<feature type="domain" description="RING-type" evidence="12">
    <location>
        <begin position="220"/>
        <end position="268"/>
    </location>
</feature>
<evidence type="ECO:0000256" key="5">
    <source>
        <dbReference type="ARBA" id="ARBA00022737"/>
    </source>
</evidence>
<organism evidence="14 15">
    <name type="scientific">Cercopithifilaria johnstoni</name>
    <dbReference type="NCBI Taxonomy" id="2874296"/>
    <lineage>
        <taxon>Eukaryota</taxon>
        <taxon>Metazoa</taxon>
        <taxon>Ecdysozoa</taxon>
        <taxon>Nematoda</taxon>
        <taxon>Chromadorea</taxon>
        <taxon>Rhabditida</taxon>
        <taxon>Spirurina</taxon>
        <taxon>Spiruromorpha</taxon>
        <taxon>Filarioidea</taxon>
        <taxon>Onchocercidae</taxon>
        <taxon>Cercopithifilaria</taxon>
    </lineage>
</organism>
<evidence type="ECO:0000259" key="12">
    <source>
        <dbReference type="PROSITE" id="PS50089"/>
    </source>
</evidence>
<reference evidence="14" key="1">
    <citation type="submission" date="2021-09" db="EMBL/GenBank/DDBJ databases">
        <authorList>
            <consortium name="Pathogen Informatics"/>
        </authorList>
    </citation>
    <scope>NUCLEOTIDE SEQUENCE</scope>
</reference>
<dbReference type="InterPro" id="IPR044066">
    <property type="entry name" value="TRIAD_supradom"/>
</dbReference>
<evidence type="ECO:0000259" key="13">
    <source>
        <dbReference type="PROSITE" id="PS51873"/>
    </source>
</evidence>
<dbReference type="CDD" id="cd20355">
    <property type="entry name" value="Rcat_RBR_RNF19"/>
    <property type="match status" value="1"/>
</dbReference>
<dbReference type="FunFam" id="1.20.120.1750:FF:000001">
    <property type="entry name" value="RBR-type E3 ubiquitin transferase"/>
    <property type="match status" value="1"/>
</dbReference>
<evidence type="ECO:0000256" key="6">
    <source>
        <dbReference type="ARBA" id="ARBA00022771"/>
    </source>
</evidence>
<accession>A0A8J2MN16</accession>
<keyword evidence="6 9" id="KW-0863">Zinc-finger</keyword>
<dbReference type="Pfam" id="PF01485">
    <property type="entry name" value="IBR"/>
    <property type="match status" value="2"/>
</dbReference>
<feature type="region of interest" description="Disordered" evidence="10">
    <location>
        <begin position="807"/>
        <end position="843"/>
    </location>
</feature>
<keyword evidence="8" id="KW-0862">Zinc</keyword>
<dbReference type="EC" id="2.3.2.31" evidence="2"/>
<dbReference type="SMART" id="SM00184">
    <property type="entry name" value="RING"/>
    <property type="match status" value="2"/>
</dbReference>
<dbReference type="Gene3D" id="3.30.40.10">
    <property type="entry name" value="Zinc/RING finger domain, C3HC4 (zinc finger)"/>
    <property type="match status" value="1"/>
</dbReference>
<gene>
    <name evidence="14" type="ORF">CJOHNSTONI_LOCUS4454</name>
</gene>
<feature type="transmembrane region" description="Helical" evidence="11">
    <location>
        <begin position="454"/>
        <end position="480"/>
    </location>
</feature>
<keyword evidence="3" id="KW-0808">Transferase</keyword>
<keyword evidence="15" id="KW-1185">Reference proteome</keyword>
<evidence type="ECO:0000256" key="4">
    <source>
        <dbReference type="ARBA" id="ARBA00022723"/>
    </source>
</evidence>
<evidence type="ECO:0000256" key="3">
    <source>
        <dbReference type="ARBA" id="ARBA00022679"/>
    </source>
</evidence>
<name>A0A8J2MN16_9BILA</name>